<evidence type="ECO:0000313" key="4">
    <source>
        <dbReference type="EMBL" id="ABE56634.1"/>
    </source>
</evidence>
<sequence>MSRDYANRKPGGAKARQSKKKSTQGANVPFVPLVLVILLLAGFGYFLWSINGSAGDTPAATKAPKASAAQTKTTEKITEKAKPKKDPNALPPKPTEEWTYLKELENKSVEVDIPADAMVSAGPYQMQCGSFRQESQANQMKAMIAFQGINAEVRKSSGTNGIWYKVILGPYDNKRAAERNKHTLQNAKINGCQIWLWQ</sequence>
<organism evidence="4 5">
    <name type="scientific">Shewanella denitrificans (strain OS217 / ATCC BAA-1090 / DSM 15013)</name>
    <dbReference type="NCBI Taxonomy" id="318161"/>
    <lineage>
        <taxon>Bacteria</taxon>
        <taxon>Pseudomonadati</taxon>
        <taxon>Pseudomonadota</taxon>
        <taxon>Gammaproteobacteria</taxon>
        <taxon>Alteromonadales</taxon>
        <taxon>Shewanellaceae</taxon>
        <taxon>Shewanella</taxon>
    </lineage>
</organism>
<reference evidence="4 5" key="1">
    <citation type="submission" date="2006-03" db="EMBL/GenBank/DDBJ databases">
        <title>Complete sequence of Shewanella denitrificans OS217.</title>
        <authorList>
            <consortium name="US DOE Joint Genome Institute"/>
            <person name="Copeland A."/>
            <person name="Lucas S."/>
            <person name="Lapidus A."/>
            <person name="Barry K."/>
            <person name="Detter J.C."/>
            <person name="Glavina del Rio T."/>
            <person name="Hammon N."/>
            <person name="Israni S."/>
            <person name="Dalin E."/>
            <person name="Tice H."/>
            <person name="Pitluck S."/>
            <person name="Brettin T."/>
            <person name="Bruce D."/>
            <person name="Han C."/>
            <person name="Tapia R."/>
            <person name="Gilna P."/>
            <person name="Kiss H."/>
            <person name="Schmutz J."/>
            <person name="Larimer F."/>
            <person name="Land M."/>
            <person name="Hauser L."/>
            <person name="Kyrpides N."/>
            <person name="Lykidis A."/>
            <person name="Richardson P."/>
        </authorList>
    </citation>
    <scope>NUCLEOTIDE SEQUENCE [LARGE SCALE GENOMIC DNA]</scope>
    <source>
        <strain evidence="5">OS217 / ATCC BAA-1090 / DSM 15013</strain>
    </source>
</reference>
<keyword evidence="2" id="KW-1133">Transmembrane helix</keyword>
<feature type="transmembrane region" description="Helical" evidence="2">
    <location>
        <begin position="26"/>
        <end position="48"/>
    </location>
</feature>
<dbReference type="Gene3D" id="3.30.70.1070">
    <property type="entry name" value="Sporulation related repeat"/>
    <property type="match status" value="1"/>
</dbReference>
<dbReference type="Proteomes" id="UP000001982">
    <property type="component" value="Chromosome"/>
</dbReference>
<keyword evidence="2" id="KW-0812">Transmembrane</keyword>
<dbReference type="eggNOG" id="COG3087">
    <property type="taxonomic scope" value="Bacteria"/>
</dbReference>
<dbReference type="PANTHER" id="PTHR38687">
    <property type="entry name" value="CELL DIVISION PROTEIN DEDD-RELATED"/>
    <property type="match status" value="1"/>
</dbReference>
<proteinExistence type="predicted"/>
<keyword evidence="5" id="KW-1185">Reference proteome</keyword>
<evidence type="ECO:0000256" key="2">
    <source>
        <dbReference type="SAM" id="Phobius"/>
    </source>
</evidence>
<dbReference type="EMBL" id="CP000302">
    <property type="protein sequence ID" value="ABE56634.1"/>
    <property type="molecule type" value="Genomic_DNA"/>
</dbReference>
<dbReference type="STRING" id="318161.Sden_3358"/>
<dbReference type="AlphaFoldDB" id="Q12IU2"/>
<feature type="compositionally biased region" description="Basic and acidic residues" evidence="1">
    <location>
        <begin position="73"/>
        <end position="87"/>
    </location>
</feature>
<dbReference type="Pfam" id="PF05036">
    <property type="entry name" value="SPOR"/>
    <property type="match status" value="1"/>
</dbReference>
<accession>Q12IU2</accession>
<dbReference type="PROSITE" id="PS51724">
    <property type="entry name" value="SPOR"/>
    <property type="match status" value="1"/>
</dbReference>
<feature type="compositionally biased region" description="Low complexity" evidence="1">
    <location>
        <begin position="57"/>
        <end position="72"/>
    </location>
</feature>
<protein>
    <submittedName>
        <fullName evidence="4">Sporulation related</fullName>
    </submittedName>
</protein>
<dbReference type="InterPro" id="IPR052521">
    <property type="entry name" value="Cell_div_SPOR-domain"/>
</dbReference>
<dbReference type="KEGG" id="sdn:Sden_3358"/>
<dbReference type="HOGENOM" id="CLU_058902_1_0_6"/>
<dbReference type="PANTHER" id="PTHR38687:SF2">
    <property type="entry name" value="CELL DIVISION PROTEIN FTSN"/>
    <property type="match status" value="1"/>
</dbReference>
<dbReference type="InterPro" id="IPR007730">
    <property type="entry name" value="SPOR-like_dom"/>
</dbReference>
<dbReference type="InterPro" id="IPR036680">
    <property type="entry name" value="SPOR-like_sf"/>
</dbReference>
<name>Q12IU2_SHEDO</name>
<feature type="region of interest" description="Disordered" evidence="1">
    <location>
        <begin position="57"/>
        <end position="95"/>
    </location>
</feature>
<gene>
    <name evidence="4" type="ordered locus">Sden_3358</name>
</gene>
<dbReference type="GO" id="GO:0042834">
    <property type="term" value="F:peptidoglycan binding"/>
    <property type="evidence" value="ECO:0007669"/>
    <property type="project" value="InterPro"/>
</dbReference>
<feature type="domain" description="SPOR" evidence="3">
    <location>
        <begin position="118"/>
        <end position="198"/>
    </location>
</feature>
<evidence type="ECO:0000259" key="3">
    <source>
        <dbReference type="PROSITE" id="PS51724"/>
    </source>
</evidence>
<feature type="region of interest" description="Disordered" evidence="1">
    <location>
        <begin position="1"/>
        <end position="23"/>
    </location>
</feature>
<dbReference type="SUPFAM" id="SSF110997">
    <property type="entry name" value="Sporulation related repeat"/>
    <property type="match status" value="1"/>
</dbReference>
<keyword evidence="2" id="KW-0472">Membrane</keyword>
<dbReference type="RefSeq" id="WP_011497777.1">
    <property type="nucleotide sequence ID" value="NC_007954.1"/>
</dbReference>
<evidence type="ECO:0000313" key="5">
    <source>
        <dbReference type="Proteomes" id="UP000001982"/>
    </source>
</evidence>
<dbReference type="OrthoDB" id="8558195at2"/>
<evidence type="ECO:0000256" key="1">
    <source>
        <dbReference type="SAM" id="MobiDB-lite"/>
    </source>
</evidence>